<dbReference type="Proteomes" id="UP000095281">
    <property type="component" value="Unplaced"/>
</dbReference>
<reference evidence="2" key="1">
    <citation type="submission" date="2016-11" db="UniProtKB">
        <authorList>
            <consortium name="WormBaseParasite"/>
        </authorList>
    </citation>
    <scope>IDENTIFICATION</scope>
</reference>
<dbReference type="WBParaSite" id="MhA1_Contig1506.frz3.gene2">
    <property type="protein sequence ID" value="MhA1_Contig1506.frz3.gene2"/>
    <property type="gene ID" value="MhA1_Contig1506.frz3.gene2"/>
</dbReference>
<proteinExistence type="predicted"/>
<evidence type="ECO:0000313" key="2">
    <source>
        <dbReference type="WBParaSite" id="MhA1_Contig1506.frz3.gene2"/>
    </source>
</evidence>
<protein>
    <submittedName>
        <fullName evidence="2">BHLH domain-containing protein</fullName>
    </submittedName>
</protein>
<sequence length="70" mass="8010">MVGEKNGCGQLQIVKSVIKHIDKLNRKLQNISNIEQQQQFIHPHLSIINFGKQSTSPLMAKTLPLEYRNL</sequence>
<evidence type="ECO:0000313" key="1">
    <source>
        <dbReference type="Proteomes" id="UP000095281"/>
    </source>
</evidence>
<organism evidence="1 2">
    <name type="scientific">Meloidogyne hapla</name>
    <name type="common">Root-knot nematode worm</name>
    <dbReference type="NCBI Taxonomy" id="6305"/>
    <lineage>
        <taxon>Eukaryota</taxon>
        <taxon>Metazoa</taxon>
        <taxon>Ecdysozoa</taxon>
        <taxon>Nematoda</taxon>
        <taxon>Chromadorea</taxon>
        <taxon>Rhabditida</taxon>
        <taxon>Tylenchina</taxon>
        <taxon>Tylenchomorpha</taxon>
        <taxon>Tylenchoidea</taxon>
        <taxon>Meloidogynidae</taxon>
        <taxon>Meloidogyninae</taxon>
        <taxon>Meloidogyne</taxon>
    </lineage>
</organism>
<dbReference type="AlphaFoldDB" id="A0A1I8B830"/>
<name>A0A1I8B830_MELHA</name>
<accession>A0A1I8B830</accession>
<keyword evidence="1" id="KW-1185">Reference proteome</keyword>